<evidence type="ECO:0000256" key="3">
    <source>
        <dbReference type="ARBA" id="ARBA00022670"/>
    </source>
</evidence>
<dbReference type="GO" id="GO:0006508">
    <property type="term" value="P:proteolysis"/>
    <property type="evidence" value="ECO:0007669"/>
    <property type="project" value="UniProtKB-KW"/>
</dbReference>
<dbReference type="OrthoDB" id="9767214at2"/>
<evidence type="ECO:0000256" key="2">
    <source>
        <dbReference type="ARBA" id="ARBA00005988"/>
    </source>
</evidence>
<proteinExistence type="inferred from homology"/>
<keyword evidence="11" id="KW-1185">Reference proteome</keyword>
<dbReference type="SUPFAM" id="SSF53187">
    <property type="entry name" value="Zn-dependent exopeptidases"/>
    <property type="match status" value="1"/>
</dbReference>
<dbReference type="EMBL" id="BFBR01000001">
    <property type="protein sequence ID" value="GBF56628.1"/>
    <property type="molecule type" value="Genomic_DNA"/>
</dbReference>
<evidence type="ECO:0000313" key="10">
    <source>
        <dbReference type="EMBL" id="GBF56628.1"/>
    </source>
</evidence>
<gene>
    <name evidence="10" type="ORF">PbB2_00285</name>
</gene>
<dbReference type="PANTHER" id="PTHR11705:SF143">
    <property type="entry name" value="SLL0236 PROTEIN"/>
    <property type="match status" value="1"/>
</dbReference>
<keyword evidence="4" id="KW-0378">Hydrolase</keyword>
<comment type="caution">
    <text evidence="10">The sequence shown here is derived from an EMBL/GenBank/DDBJ whole genome shotgun (WGS) entry which is preliminary data.</text>
</comment>
<accession>A0A2P2E6G1</accession>
<dbReference type="Pfam" id="PF00246">
    <property type="entry name" value="Peptidase_M14"/>
    <property type="match status" value="1"/>
</dbReference>
<name>A0A2P2E6G1_9PROT</name>
<dbReference type="Gene3D" id="3.40.50.880">
    <property type="match status" value="1"/>
</dbReference>
<evidence type="ECO:0000256" key="5">
    <source>
        <dbReference type="ARBA" id="ARBA00022833"/>
    </source>
</evidence>
<dbReference type="AlphaFoldDB" id="A0A2P2E6G1"/>
<dbReference type="InterPro" id="IPR000834">
    <property type="entry name" value="Peptidase_M14"/>
</dbReference>
<keyword evidence="3" id="KW-0645">Protease</keyword>
<comment type="cofactor">
    <cofactor evidence="1">
        <name>Zn(2+)</name>
        <dbReference type="ChEBI" id="CHEBI:29105"/>
    </cofactor>
</comment>
<dbReference type="GO" id="GO:0005615">
    <property type="term" value="C:extracellular space"/>
    <property type="evidence" value="ECO:0007669"/>
    <property type="project" value="TreeGrafter"/>
</dbReference>
<dbReference type="Gene3D" id="3.40.630.10">
    <property type="entry name" value="Zn peptidases"/>
    <property type="match status" value="1"/>
</dbReference>
<dbReference type="RefSeq" id="WP_108983494.1">
    <property type="nucleotide sequence ID" value="NZ_BFBR01000001.1"/>
</dbReference>
<organism evidence="10 11">
    <name type="scientific">Candidatus Phycosocius bacilliformis</name>
    <dbReference type="NCBI Taxonomy" id="1445552"/>
    <lineage>
        <taxon>Bacteria</taxon>
        <taxon>Pseudomonadati</taxon>
        <taxon>Pseudomonadota</taxon>
        <taxon>Alphaproteobacteria</taxon>
        <taxon>Caulobacterales</taxon>
        <taxon>Caulobacterales incertae sedis</taxon>
        <taxon>Candidatus Phycosocius</taxon>
    </lineage>
</organism>
<dbReference type="InterPro" id="IPR029062">
    <property type="entry name" value="Class_I_gatase-like"/>
</dbReference>
<dbReference type="PROSITE" id="PS52035">
    <property type="entry name" value="PEPTIDASE_M14"/>
    <property type="match status" value="1"/>
</dbReference>
<evidence type="ECO:0000256" key="8">
    <source>
        <dbReference type="SAM" id="SignalP"/>
    </source>
</evidence>
<keyword evidence="8" id="KW-0732">Signal</keyword>
<evidence type="ECO:0000256" key="1">
    <source>
        <dbReference type="ARBA" id="ARBA00001947"/>
    </source>
</evidence>
<feature type="signal peptide" evidence="8">
    <location>
        <begin position="1"/>
        <end position="23"/>
    </location>
</feature>
<dbReference type="Proteomes" id="UP000245086">
    <property type="component" value="Unassembled WGS sequence"/>
</dbReference>
<comment type="caution">
    <text evidence="7">Lacks conserved residue(s) required for the propagation of feature annotation.</text>
</comment>
<dbReference type="SUPFAM" id="SSF52317">
    <property type="entry name" value="Class I glutamine amidotransferase-like"/>
    <property type="match status" value="1"/>
</dbReference>
<feature type="domain" description="Peptidase M14" evidence="9">
    <location>
        <begin position="71"/>
        <end position="405"/>
    </location>
</feature>
<evidence type="ECO:0000256" key="6">
    <source>
        <dbReference type="ARBA" id="ARBA00023049"/>
    </source>
</evidence>
<evidence type="ECO:0000313" key="11">
    <source>
        <dbReference type="Proteomes" id="UP000245086"/>
    </source>
</evidence>
<evidence type="ECO:0000256" key="4">
    <source>
        <dbReference type="ARBA" id="ARBA00022801"/>
    </source>
</evidence>
<protein>
    <recommendedName>
        <fullName evidence="9">Peptidase M14 domain-containing protein</fullName>
    </recommendedName>
</protein>
<dbReference type="GO" id="GO:0004181">
    <property type="term" value="F:metallocarboxypeptidase activity"/>
    <property type="evidence" value="ECO:0007669"/>
    <property type="project" value="InterPro"/>
</dbReference>
<reference evidence="10 11" key="1">
    <citation type="journal article" date="2018" name="Genome Announc.">
        <title>Draft Genome Sequence of "Candidatus Phycosocius bacilliformis," an Alphaproteobacterial Ectosymbiont of the Hydrocarbon-Producing Green Alga Botryococcus braunii.</title>
        <authorList>
            <person name="Tanabe Y."/>
            <person name="Yamaguchi H."/>
            <person name="Watanabe M.M."/>
        </authorList>
    </citation>
    <scope>NUCLEOTIDE SEQUENCE [LARGE SCALE GENOMIC DNA]</scope>
    <source>
        <strain evidence="10 11">BOTRYCO-2</strain>
    </source>
</reference>
<dbReference type="PANTHER" id="PTHR11705">
    <property type="entry name" value="PROTEASE FAMILY M14 CARBOXYPEPTIDASE A,B"/>
    <property type="match status" value="1"/>
</dbReference>
<evidence type="ECO:0000259" key="9">
    <source>
        <dbReference type="PROSITE" id="PS52035"/>
    </source>
</evidence>
<feature type="chain" id="PRO_5015185444" description="Peptidase M14 domain-containing protein" evidence="8">
    <location>
        <begin position="24"/>
        <end position="919"/>
    </location>
</feature>
<comment type="similarity">
    <text evidence="2 7">Belongs to the peptidase M14 family.</text>
</comment>
<dbReference type="CDD" id="cd06238">
    <property type="entry name" value="M14-like"/>
    <property type="match status" value="1"/>
</dbReference>
<keyword evidence="5" id="KW-0862">Zinc</keyword>
<evidence type="ECO:0000256" key="7">
    <source>
        <dbReference type="PROSITE-ProRule" id="PRU01379"/>
    </source>
</evidence>
<sequence>MTISRMLLAWLATSALVPATALAQSYAIPHEELGAVGHVAKIDPEFYWPGANYDPQVPSPKSVLGYQLGEAITPHAGILRYFEALAAYAPDRMKIFDYGRSWQGRRLIYATIGSPDKIANLAAIQADAQKLADPRKLGPGEAEAIIARHPAIVWLAYSVHGDEIGPAESALQLAYHLLAARGDPRLEAIRANTLVVIVPIQNPDGRERFINSNLSGMGLRANADSASAERDQPWPGGRSNHMMFDLNRDWFALTQPETRGHTDAVLKFYPVVMVDSHEMGSDRSFFFPPEAQPINPNVTSEQMALKALLGQNNGRWFDHFGLTYFTREDYDLFYPGYGDGWPTTQGTISMTFEQGSARGLVARRSDGTSFTFADTVRSQFIAVMSTLETASRERGRFVRSFYDFRRSAIAEGRSEPIKSYILPAQKDQASTDKLAAVLTRQGIDIGRATTSFSACGRTFAPGSYVISAAQPTKRLIRNLLEPDTAMDPKFVAEQQRRRRAGLGDEIYDVTGWSLPLLYNVETVGCTLDPVVTTVRADPTMIQPGKVTGSEAKAAFVLASGSAATSRFMARALAEGLVVRAMEGGFTLEGRAFPAGSLVINRGENGPDVAEKVANLAAATGAVVSGFDSSWVTQGPSLGSDKAVKLRDPRIALAWDSPADRNSAGATRYVLERKFAVPVTPVRVSRLARLPLNQYDVLILPDGEGNYAASLGEAGIRNLRNFVQNGGVLISLGSATSFLADPDIDLIGLRREQATLTEAEAKGRPGEAKAKPGSDGVAGINIPDEAAYRQVIAEPTREPTDLDGAILRGSTDPDHWLTAGLAPRLHMMVTGNQVFRPVTADVGANVVRFDGPDELRVSGIVWDDLRQQLAYKPAVSVQPRGRGYVVAFTIDPTYRGMADGLDSLMMNAIYFSAARASPIR</sequence>
<keyword evidence="6" id="KW-0482">Metalloprotease</keyword>
<dbReference type="GO" id="GO:0008270">
    <property type="term" value="F:zinc ion binding"/>
    <property type="evidence" value="ECO:0007669"/>
    <property type="project" value="InterPro"/>
</dbReference>